<proteinExistence type="predicted"/>
<reference evidence="1" key="1">
    <citation type="journal article" date="2021" name="Proc. Natl. Acad. Sci. U.S.A.">
        <title>A Catalog of Tens of Thousands of Viruses from Human Metagenomes Reveals Hidden Associations with Chronic Diseases.</title>
        <authorList>
            <person name="Tisza M.J."/>
            <person name="Buck C.B."/>
        </authorList>
    </citation>
    <scope>NUCLEOTIDE SEQUENCE</scope>
    <source>
        <strain evidence="1">CtNQV2</strain>
    </source>
</reference>
<organism evidence="1">
    <name type="scientific">Myoviridae sp. ctNQV2</name>
    <dbReference type="NCBI Taxonomy" id="2827683"/>
    <lineage>
        <taxon>Viruses</taxon>
        <taxon>Duplodnaviria</taxon>
        <taxon>Heunggongvirae</taxon>
        <taxon>Uroviricota</taxon>
        <taxon>Caudoviricetes</taxon>
    </lineage>
</organism>
<evidence type="ECO:0000313" key="1">
    <source>
        <dbReference type="EMBL" id="DAF44110.1"/>
    </source>
</evidence>
<dbReference type="EMBL" id="BK032510">
    <property type="protein sequence ID" value="DAF44110.1"/>
    <property type="molecule type" value="Genomic_DNA"/>
</dbReference>
<protein>
    <submittedName>
        <fullName evidence="1">NUDIX domain protein</fullName>
    </submittedName>
</protein>
<sequence length="213" mass="25518">MKKRYRKCCKCGKLATWTYMPSGNGQRWYCDDCVNRGCTCNLRDLSFDGEPKIANNLIWWSKEVYDKAWETDEDIKIEDLGTRERMPDSFYYERLDEKGRRSPCCEYWYDEEGDDFEETQYYITKAMILSVLDKSKYKLSISASLVSAINEFISKLKDKGNYNTFMSRFYNVCSPYFKIGYSAKINRKFYLSVRDKLRELRIKQPYSWEIDEK</sequence>
<accession>A0A8S5RZD0</accession>
<name>A0A8S5RZD0_9CAUD</name>